<name>A0A016WKM8_9BILA</name>
<protein>
    <submittedName>
        <fullName evidence="1">Uncharacterized protein</fullName>
    </submittedName>
</protein>
<dbReference type="EMBL" id="JARK01000225">
    <property type="protein sequence ID" value="EYC40195.1"/>
    <property type="molecule type" value="Genomic_DNA"/>
</dbReference>
<keyword evidence="2" id="KW-1185">Reference proteome</keyword>
<reference evidence="2" key="1">
    <citation type="journal article" date="2015" name="Nat. Genet.">
        <title>The genome and transcriptome of the zoonotic hookworm Ancylostoma ceylanicum identify infection-specific gene families.</title>
        <authorList>
            <person name="Schwarz E.M."/>
            <person name="Hu Y."/>
            <person name="Antoshechkin I."/>
            <person name="Miller M.M."/>
            <person name="Sternberg P.W."/>
            <person name="Aroian R.V."/>
        </authorList>
    </citation>
    <scope>NUCLEOTIDE SEQUENCE</scope>
    <source>
        <strain evidence="2">HY135</strain>
    </source>
</reference>
<sequence length="86" mass="9495">MVGIIARAAGILPEKYSTYGRLHFRNVLIVGGPISASDRTQSIRIQNEVATATAMLGATLLEEYIHSLGFQNDQNLKHESFRGCYL</sequence>
<evidence type="ECO:0000313" key="2">
    <source>
        <dbReference type="Proteomes" id="UP000024635"/>
    </source>
</evidence>
<gene>
    <name evidence="1" type="primary">Acey_s0625.g798</name>
    <name evidence="1" type="ORF">Y032_0625g798</name>
</gene>
<dbReference type="AlphaFoldDB" id="A0A016WKM8"/>
<dbReference type="Proteomes" id="UP000024635">
    <property type="component" value="Unassembled WGS sequence"/>
</dbReference>
<proteinExistence type="predicted"/>
<organism evidence="1 2">
    <name type="scientific">Ancylostoma ceylanicum</name>
    <dbReference type="NCBI Taxonomy" id="53326"/>
    <lineage>
        <taxon>Eukaryota</taxon>
        <taxon>Metazoa</taxon>
        <taxon>Ecdysozoa</taxon>
        <taxon>Nematoda</taxon>
        <taxon>Chromadorea</taxon>
        <taxon>Rhabditida</taxon>
        <taxon>Rhabditina</taxon>
        <taxon>Rhabditomorpha</taxon>
        <taxon>Strongyloidea</taxon>
        <taxon>Ancylostomatidae</taxon>
        <taxon>Ancylostomatinae</taxon>
        <taxon>Ancylostoma</taxon>
    </lineage>
</organism>
<comment type="caution">
    <text evidence="1">The sequence shown here is derived from an EMBL/GenBank/DDBJ whole genome shotgun (WGS) entry which is preliminary data.</text>
</comment>
<evidence type="ECO:0000313" key="1">
    <source>
        <dbReference type="EMBL" id="EYC40195.1"/>
    </source>
</evidence>
<accession>A0A016WKM8</accession>